<evidence type="ECO:0000313" key="1">
    <source>
        <dbReference type="EMBL" id="OYQ32660.1"/>
    </source>
</evidence>
<organism evidence="1 2">
    <name type="scientific">Niveispirillum lacus</name>
    <dbReference type="NCBI Taxonomy" id="1981099"/>
    <lineage>
        <taxon>Bacteria</taxon>
        <taxon>Pseudomonadati</taxon>
        <taxon>Pseudomonadota</taxon>
        <taxon>Alphaproteobacteria</taxon>
        <taxon>Rhodospirillales</taxon>
        <taxon>Azospirillaceae</taxon>
        <taxon>Niveispirillum</taxon>
    </lineage>
</organism>
<proteinExistence type="predicted"/>
<accession>A0A255YW65</accession>
<evidence type="ECO:0000313" key="2">
    <source>
        <dbReference type="Proteomes" id="UP000216998"/>
    </source>
</evidence>
<keyword evidence="2" id="KW-1185">Reference proteome</keyword>
<dbReference type="Proteomes" id="UP000216998">
    <property type="component" value="Unassembled WGS sequence"/>
</dbReference>
<comment type="caution">
    <text evidence="1">The sequence shown here is derived from an EMBL/GenBank/DDBJ whole genome shotgun (WGS) entry which is preliminary data.</text>
</comment>
<dbReference type="EMBL" id="NOXU01000031">
    <property type="protein sequence ID" value="OYQ32660.1"/>
    <property type="molecule type" value="Genomic_DNA"/>
</dbReference>
<reference evidence="1 2" key="1">
    <citation type="submission" date="2017-07" db="EMBL/GenBank/DDBJ databases">
        <title>Niveispirillum cyanobacteriorum sp. nov., isolated from cyanobacterial aggregates in a eutrophic lake.</title>
        <authorList>
            <person name="Cai H."/>
        </authorList>
    </citation>
    <scope>NUCLEOTIDE SEQUENCE [LARGE SCALE GENOMIC DNA]</scope>
    <source>
        <strain evidence="2">TH1-14</strain>
    </source>
</reference>
<sequence>MIDSKIMFQDYWITRWRRSGGNLTGVRIVQPCLFMENTMFVIDGTPPMTGEIQITSLLLGPADGDVTILPFPLPGDEGLITILPIFDDNFFGVQPLTVDFDFSALTLGKIDLSSLDWTSLLPSELVSTDGFGFQSFVLNDDGGVTLTLLDGSSVLLEPADLAAISFPVTGDAGRLAVDPVTLSGAALDGFSAGWI</sequence>
<name>A0A255YW65_9PROT</name>
<protein>
    <submittedName>
        <fullName evidence="1">Uncharacterized protein</fullName>
    </submittedName>
</protein>
<gene>
    <name evidence="1" type="ORF">CHU95_17985</name>
</gene>
<dbReference type="AlphaFoldDB" id="A0A255YW65"/>